<comment type="similarity">
    <text evidence="1">Belongs to the methyltransferase superfamily. PrmA family.</text>
</comment>
<feature type="coiled-coil region" evidence="3">
    <location>
        <begin position="103"/>
        <end position="130"/>
    </location>
</feature>
<dbReference type="Proteomes" id="UP000504610">
    <property type="component" value="Chromosome 2"/>
</dbReference>
<dbReference type="InterPro" id="IPR029063">
    <property type="entry name" value="SAM-dependent_MTases_sf"/>
</dbReference>
<dbReference type="CDD" id="cd02440">
    <property type="entry name" value="AdoMet_MTases"/>
    <property type="match status" value="1"/>
</dbReference>
<protein>
    <recommendedName>
        <fullName evidence="2">Methyltransferase-like protein 5</fullName>
    </recommendedName>
</protein>
<dbReference type="InterPro" id="IPR007848">
    <property type="entry name" value="Small_mtfrase_dom"/>
</dbReference>
<evidence type="ECO:0000256" key="1">
    <source>
        <dbReference type="ARBA" id="ARBA00009741"/>
    </source>
</evidence>
<dbReference type="GO" id="GO:0003676">
    <property type="term" value="F:nucleic acid binding"/>
    <property type="evidence" value="ECO:0007669"/>
    <property type="project" value="InterPro"/>
</dbReference>
<name>A0A9W3D690_RAPSA</name>
<organism evidence="5 6">
    <name type="scientific">Raphanus sativus</name>
    <name type="common">Radish</name>
    <name type="synonym">Raphanus raphanistrum var. sativus</name>
    <dbReference type="NCBI Taxonomy" id="3726"/>
    <lineage>
        <taxon>Eukaryota</taxon>
        <taxon>Viridiplantae</taxon>
        <taxon>Streptophyta</taxon>
        <taxon>Embryophyta</taxon>
        <taxon>Tracheophyta</taxon>
        <taxon>Spermatophyta</taxon>
        <taxon>Magnoliopsida</taxon>
        <taxon>eudicotyledons</taxon>
        <taxon>Gunneridae</taxon>
        <taxon>Pentapetalae</taxon>
        <taxon>rosids</taxon>
        <taxon>malvids</taxon>
        <taxon>Brassicales</taxon>
        <taxon>Brassicaceae</taxon>
        <taxon>Brassiceae</taxon>
        <taxon>Raphanus</taxon>
    </lineage>
</organism>
<dbReference type="AlphaFoldDB" id="A0A9W3D690"/>
<keyword evidence="3" id="KW-0175">Coiled coil</keyword>
<dbReference type="SUPFAM" id="SSF53335">
    <property type="entry name" value="S-adenosyl-L-methionine-dependent methyltransferases"/>
    <property type="match status" value="1"/>
</dbReference>
<evidence type="ECO:0000256" key="2">
    <source>
        <dbReference type="ARBA" id="ARBA00041374"/>
    </source>
</evidence>
<reference evidence="5" key="1">
    <citation type="journal article" date="2019" name="Database">
        <title>The radish genome database (RadishGD): an integrated information resource for radish genomics.</title>
        <authorList>
            <person name="Yu H.J."/>
            <person name="Baek S."/>
            <person name="Lee Y.J."/>
            <person name="Cho A."/>
            <person name="Mun J.H."/>
        </authorList>
    </citation>
    <scope>NUCLEOTIDE SEQUENCE [LARGE SCALE GENOMIC DNA]</scope>
    <source>
        <strain evidence="5">cv. WK10039</strain>
    </source>
</reference>
<gene>
    <name evidence="6" type="primary">LOC108842503</name>
</gene>
<feature type="domain" description="Methyltransferase small" evidence="4">
    <location>
        <begin position="63"/>
        <end position="159"/>
    </location>
</feature>
<dbReference type="GeneID" id="108842503"/>
<dbReference type="PANTHER" id="PTHR23290">
    <property type="entry name" value="RRNA N6-ADENOSINE-METHYLTRANSFERASE METTL5"/>
    <property type="match status" value="1"/>
</dbReference>
<dbReference type="InterPro" id="IPR002052">
    <property type="entry name" value="DNA_methylase_N6_adenine_CS"/>
</dbReference>
<dbReference type="InterPro" id="IPR051720">
    <property type="entry name" value="rRNA_MeTrfase/Polyamine_Synth"/>
</dbReference>
<dbReference type="PANTHER" id="PTHR23290:SF0">
    <property type="entry name" value="RRNA N6-ADENOSINE-METHYLTRANSFERASE METTL5"/>
    <property type="match status" value="1"/>
</dbReference>
<dbReference type="PROSITE" id="PS00092">
    <property type="entry name" value="N6_MTASE"/>
    <property type="match status" value="1"/>
</dbReference>
<accession>A0A9W3D690</accession>
<evidence type="ECO:0000256" key="3">
    <source>
        <dbReference type="SAM" id="Coils"/>
    </source>
</evidence>
<evidence type="ECO:0000259" key="4">
    <source>
        <dbReference type="Pfam" id="PF05175"/>
    </source>
</evidence>
<sequence length="228" mass="25710">MDEPEAKELETRRRKRNSKMKLKQLEGLLGDLQQFSNPNVELEQYPTGPHIASRMLFTAENSYGDITDKVVADFGCGCGTLSTAASLLDAACVIGYDIDLQSLETATLNAEELEVEIDLVQCDITKLELKGHQIVDTVVMNPPFGTRKKGADMEFLSAAMKVASQAVYSLHKTSTREHIKRAALRDFNAKSAEVICELRYDLPKLYKFHKRKEVDIAVDLWRFEPRQN</sequence>
<evidence type="ECO:0000313" key="6">
    <source>
        <dbReference type="RefSeq" id="XP_056859294.1"/>
    </source>
</evidence>
<dbReference type="GO" id="GO:0008988">
    <property type="term" value="F:rRNA (adenine-N6-)-methyltransferase activity"/>
    <property type="evidence" value="ECO:0007669"/>
    <property type="project" value="TreeGrafter"/>
</dbReference>
<keyword evidence="5" id="KW-1185">Reference proteome</keyword>
<dbReference type="Pfam" id="PF05175">
    <property type="entry name" value="MTS"/>
    <property type="match status" value="1"/>
</dbReference>
<dbReference type="Gene3D" id="3.40.50.150">
    <property type="entry name" value="Vaccinia Virus protein VP39"/>
    <property type="match status" value="1"/>
</dbReference>
<reference evidence="6" key="2">
    <citation type="submission" date="2025-08" db="UniProtKB">
        <authorList>
            <consortium name="RefSeq"/>
        </authorList>
    </citation>
    <scope>IDENTIFICATION</scope>
    <source>
        <tissue evidence="6">Leaf</tissue>
    </source>
</reference>
<evidence type="ECO:0000313" key="5">
    <source>
        <dbReference type="Proteomes" id="UP000504610"/>
    </source>
</evidence>
<dbReference type="OrthoDB" id="7848332at2759"/>
<proteinExistence type="inferred from homology"/>
<dbReference type="RefSeq" id="XP_056859294.1">
    <property type="nucleotide sequence ID" value="XM_057003314.1"/>
</dbReference>